<evidence type="ECO:0008006" key="4">
    <source>
        <dbReference type="Google" id="ProtNLM"/>
    </source>
</evidence>
<name>A0A1H9C6R2_9ACTN</name>
<dbReference type="Proteomes" id="UP000199055">
    <property type="component" value="Unassembled WGS sequence"/>
</dbReference>
<keyword evidence="3" id="KW-1185">Reference proteome</keyword>
<dbReference type="AlphaFoldDB" id="A0A1H9C6R2"/>
<reference evidence="3" key="1">
    <citation type="submission" date="2016-10" db="EMBL/GenBank/DDBJ databases">
        <authorList>
            <person name="Varghese N."/>
            <person name="Submissions S."/>
        </authorList>
    </citation>
    <scope>NUCLEOTIDE SEQUENCE [LARGE SCALE GENOMIC DNA]</scope>
    <source>
        <strain evidence="3">CGMCC 4.3519</strain>
    </source>
</reference>
<feature type="transmembrane region" description="Helical" evidence="1">
    <location>
        <begin position="126"/>
        <end position="146"/>
    </location>
</feature>
<accession>A0A1H9C6R2</accession>
<proteinExistence type="predicted"/>
<feature type="transmembrane region" description="Helical" evidence="1">
    <location>
        <begin position="61"/>
        <end position="81"/>
    </location>
</feature>
<feature type="transmembrane region" description="Helical" evidence="1">
    <location>
        <begin position="7"/>
        <end position="30"/>
    </location>
</feature>
<organism evidence="2 3">
    <name type="scientific">Streptomyces radiopugnans</name>
    <dbReference type="NCBI Taxonomy" id="403935"/>
    <lineage>
        <taxon>Bacteria</taxon>
        <taxon>Bacillati</taxon>
        <taxon>Actinomycetota</taxon>
        <taxon>Actinomycetes</taxon>
        <taxon>Kitasatosporales</taxon>
        <taxon>Streptomycetaceae</taxon>
        <taxon>Streptomyces</taxon>
    </lineage>
</organism>
<keyword evidence="1" id="KW-0472">Membrane</keyword>
<dbReference type="EMBL" id="FOET01000003">
    <property type="protein sequence ID" value="SEP96920.1"/>
    <property type="molecule type" value="Genomic_DNA"/>
</dbReference>
<feature type="transmembrane region" description="Helical" evidence="1">
    <location>
        <begin position="158"/>
        <end position="175"/>
    </location>
</feature>
<protein>
    <recommendedName>
        <fullName evidence="4">DUF998 domain-containing protein</fullName>
    </recommendedName>
</protein>
<dbReference type="STRING" id="403935.SAMN05216481_10372"/>
<evidence type="ECO:0000256" key="1">
    <source>
        <dbReference type="SAM" id="Phobius"/>
    </source>
</evidence>
<evidence type="ECO:0000313" key="2">
    <source>
        <dbReference type="EMBL" id="SEP96920.1"/>
    </source>
</evidence>
<gene>
    <name evidence="2" type="ORF">SAMN05216481_10372</name>
</gene>
<keyword evidence="1" id="KW-1133">Transmembrane helix</keyword>
<keyword evidence="1" id="KW-0812">Transmembrane</keyword>
<evidence type="ECO:0000313" key="3">
    <source>
        <dbReference type="Proteomes" id="UP000199055"/>
    </source>
</evidence>
<feature type="transmembrane region" description="Helical" evidence="1">
    <location>
        <begin position="88"/>
        <end position="106"/>
    </location>
</feature>
<feature type="transmembrane region" description="Helical" evidence="1">
    <location>
        <begin position="187"/>
        <end position="207"/>
    </location>
</feature>
<sequence length="229" mass="23272">MTGRAVRWAGLAGAVVSALAVMVGMALTWATGPDGYEIAGADASYLEDYVPGLVHPVAQFYVNYTTAFAMAALLLAATAGVRGPCARFAACGAAVLAAALLVLAAVDSLPEPGGYWEPYQAPRQQAYAAVFAVLAVVVLAGAVALLRRAYAVHHGITVVFPLALCALHLSALLILSTTLDPGAALHAGAWLAAPAYLLMGVFAVLAAHGSRPRTGPDSAPQGRVPVASV</sequence>
<dbReference type="RefSeq" id="WP_143071746.1">
    <property type="nucleotide sequence ID" value="NZ_FOET01000003.1"/>
</dbReference>